<comment type="caution">
    <text evidence="3">The sequence shown here is derived from an EMBL/GenBank/DDBJ whole genome shotgun (WGS) entry which is preliminary data.</text>
</comment>
<keyword evidence="1 3" id="KW-0378">Hydrolase</keyword>
<organism evidence="3 4">
    <name type="scientific">Parahaliea aestuarii</name>
    <dbReference type="NCBI Taxonomy" id="1852021"/>
    <lineage>
        <taxon>Bacteria</taxon>
        <taxon>Pseudomonadati</taxon>
        <taxon>Pseudomonadota</taxon>
        <taxon>Gammaproteobacteria</taxon>
        <taxon>Cellvibrionales</taxon>
        <taxon>Halieaceae</taxon>
        <taxon>Parahaliea</taxon>
    </lineage>
</organism>
<proteinExistence type="predicted"/>
<evidence type="ECO:0000259" key="2">
    <source>
        <dbReference type="Pfam" id="PF12697"/>
    </source>
</evidence>
<dbReference type="EMBL" id="VRYZ01000002">
    <property type="protein sequence ID" value="TXS93629.1"/>
    <property type="molecule type" value="Genomic_DNA"/>
</dbReference>
<accession>A0A5C9A0P5</accession>
<dbReference type="PRINTS" id="PR00111">
    <property type="entry name" value="ABHYDROLASE"/>
</dbReference>
<evidence type="ECO:0000256" key="1">
    <source>
        <dbReference type="ARBA" id="ARBA00022801"/>
    </source>
</evidence>
<keyword evidence="4" id="KW-1185">Reference proteome</keyword>
<dbReference type="PANTHER" id="PTHR46118">
    <property type="entry name" value="PROTEIN ABHD11"/>
    <property type="match status" value="1"/>
</dbReference>
<dbReference type="InterPro" id="IPR000073">
    <property type="entry name" value="AB_hydrolase_1"/>
</dbReference>
<dbReference type="InterPro" id="IPR029058">
    <property type="entry name" value="AB_hydrolase_fold"/>
</dbReference>
<dbReference type="OrthoDB" id="9808398at2"/>
<dbReference type="Gene3D" id="3.40.50.1820">
    <property type="entry name" value="alpha/beta hydrolase"/>
    <property type="match status" value="1"/>
</dbReference>
<protein>
    <submittedName>
        <fullName evidence="3">Alpha/beta fold hydrolase</fullName>
    </submittedName>
</protein>
<sequence length="253" mass="27317">MHSSSRGEGPDVILLHGLFGMGSNLGALARALAEDFRVHSLDLPNHGRSDWLPSMTLEALAAGVRQWQRAQGLERSHLVGHSLGGKVAMRIALDAPSTIGKLVVADIAPVDYPPHHDAIFAALQAVASAAPTSRSAAEAIMADFISEAGVRQFLLLSLAAGEDGSYRWRFNLEGLLRDYAAARQALAAPEPFAGPVLFIKGELSDYILPEHRPLIEALFPNASLRVLQGCGHWLHAEQPRLFNATVRRFLLAD</sequence>
<gene>
    <name evidence="3" type="ORF">FVW59_05830</name>
</gene>
<dbReference type="PANTHER" id="PTHR46118:SF4">
    <property type="entry name" value="PROTEIN ABHD11"/>
    <property type="match status" value="1"/>
</dbReference>
<evidence type="ECO:0000313" key="3">
    <source>
        <dbReference type="EMBL" id="TXS93629.1"/>
    </source>
</evidence>
<evidence type="ECO:0000313" key="4">
    <source>
        <dbReference type="Proteomes" id="UP000321933"/>
    </source>
</evidence>
<dbReference type="Pfam" id="PF12697">
    <property type="entry name" value="Abhydrolase_6"/>
    <property type="match status" value="1"/>
</dbReference>
<dbReference type="AlphaFoldDB" id="A0A5C9A0P5"/>
<dbReference type="Proteomes" id="UP000321933">
    <property type="component" value="Unassembled WGS sequence"/>
</dbReference>
<dbReference type="SUPFAM" id="SSF53474">
    <property type="entry name" value="alpha/beta-Hydrolases"/>
    <property type="match status" value="1"/>
</dbReference>
<dbReference type="GO" id="GO:0016787">
    <property type="term" value="F:hydrolase activity"/>
    <property type="evidence" value="ECO:0007669"/>
    <property type="project" value="UniProtKB-KW"/>
</dbReference>
<feature type="domain" description="AB hydrolase-1" evidence="2">
    <location>
        <begin position="12"/>
        <end position="244"/>
    </location>
</feature>
<reference evidence="3 4" key="1">
    <citation type="submission" date="2019-08" db="EMBL/GenBank/DDBJ databases">
        <title>Parahaliea maris sp. nov., isolated from the surface seawater.</title>
        <authorList>
            <person name="Liu Y."/>
        </authorList>
    </citation>
    <scope>NUCLEOTIDE SEQUENCE [LARGE SCALE GENOMIC DNA]</scope>
    <source>
        <strain evidence="3 4">S2-26</strain>
    </source>
</reference>
<name>A0A5C9A0P5_9GAMM</name>